<keyword evidence="1" id="KW-0812">Transmembrane</keyword>
<gene>
    <name evidence="2" type="ORF">NBRC111894_2678</name>
</gene>
<sequence length="41" mass="4362">MFGPSLPKVATMTSADFCIIQPHITAQFVAVGLFILLVGNL</sequence>
<dbReference type="Proteomes" id="UP000319716">
    <property type="component" value="Unassembled WGS sequence"/>
</dbReference>
<dbReference type="EMBL" id="BEXB01000021">
    <property type="protein sequence ID" value="GAY77124.1"/>
    <property type="molecule type" value="Genomic_DNA"/>
</dbReference>
<evidence type="ECO:0000256" key="1">
    <source>
        <dbReference type="SAM" id="Phobius"/>
    </source>
</evidence>
<organism evidence="2 3">
    <name type="scientific">Sporolactobacillus inulinus</name>
    <dbReference type="NCBI Taxonomy" id="2078"/>
    <lineage>
        <taxon>Bacteria</taxon>
        <taxon>Bacillati</taxon>
        <taxon>Bacillota</taxon>
        <taxon>Bacilli</taxon>
        <taxon>Bacillales</taxon>
        <taxon>Sporolactobacillaceae</taxon>
        <taxon>Sporolactobacillus</taxon>
    </lineage>
</organism>
<evidence type="ECO:0000313" key="2">
    <source>
        <dbReference type="EMBL" id="GAY77124.1"/>
    </source>
</evidence>
<evidence type="ECO:0000313" key="3">
    <source>
        <dbReference type="Proteomes" id="UP000319716"/>
    </source>
</evidence>
<comment type="caution">
    <text evidence="2">The sequence shown here is derived from an EMBL/GenBank/DDBJ whole genome shotgun (WGS) entry which is preliminary data.</text>
</comment>
<keyword evidence="1" id="KW-0472">Membrane</keyword>
<protein>
    <submittedName>
        <fullName evidence="2">Uncharacterized protein</fullName>
    </submittedName>
</protein>
<accession>A0A4Y1ZDR5</accession>
<keyword evidence="1" id="KW-1133">Transmembrane helix</keyword>
<name>A0A4Y1ZDR5_9BACL</name>
<proteinExistence type="predicted"/>
<reference evidence="2 3" key="1">
    <citation type="submission" date="2017-11" db="EMBL/GenBank/DDBJ databases">
        <title>Draft Genome Sequence of Sporolactobacillus inulinus NBRC 111894 Isolated from Koso, a Japanese Sugar-Vegetable Fermented Beverage.</title>
        <authorList>
            <person name="Chiou T.Y."/>
            <person name="Oshima K."/>
            <person name="Suda W."/>
            <person name="Hattori M."/>
            <person name="Takahashi T."/>
        </authorList>
    </citation>
    <scope>NUCLEOTIDE SEQUENCE [LARGE SCALE GENOMIC DNA]</scope>
    <source>
        <strain evidence="2 3">NBRC111894</strain>
    </source>
</reference>
<dbReference type="AlphaFoldDB" id="A0A4Y1ZDR5"/>
<feature type="transmembrane region" description="Helical" evidence="1">
    <location>
        <begin position="20"/>
        <end position="39"/>
    </location>
</feature>